<comment type="caution">
    <text evidence="2">The sequence shown here is derived from an EMBL/GenBank/DDBJ whole genome shotgun (WGS) entry which is preliminary data.</text>
</comment>
<feature type="compositionally biased region" description="Gly residues" evidence="1">
    <location>
        <begin position="104"/>
        <end position="119"/>
    </location>
</feature>
<evidence type="ECO:0000256" key="1">
    <source>
        <dbReference type="SAM" id="MobiDB-lite"/>
    </source>
</evidence>
<evidence type="ECO:0000313" key="2">
    <source>
        <dbReference type="EMBL" id="TGE23457.1"/>
    </source>
</evidence>
<reference evidence="2 3" key="1">
    <citation type="submission" date="2019-04" db="EMBL/GenBank/DDBJ databases">
        <authorList>
            <person name="Feng G."/>
            <person name="Zhang J."/>
            <person name="Zhu H."/>
        </authorList>
    </citation>
    <scope>NUCLEOTIDE SEQUENCE [LARGE SCALE GENOMIC DNA]</scope>
    <source>
        <strain evidence="2 3">9PBR-1</strain>
    </source>
</reference>
<gene>
    <name evidence="2" type="ORF">E5K02_19890</name>
</gene>
<dbReference type="RefSeq" id="WP_135397177.1">
    <property type="nucleotide sequence ID" value="NZ_SRMB01000004.1"/>
</dbReference>
<dbReference type="AlphaFoldDB" id="A0A4Z0Q0H0"/>
<dbReference type="Proteomes" id="UP000298471">
    <property type="component" value="Unassembled WGS sequence"/>
</dbReference>
<protein>
    <submittedName>
        <fullName evidence="2">Uncharacterized protein</fullName>
    </submittedName>
</protein>
<dbReference type="OrthoDB" id="866268at2"/>
<sequence length="361" mass="37659">MATEQDTTANNDDKKHQANPSTSSQSLADSEMSVGKGALNAEPGDEQENKEADPSAVQPGSAPAEEQSQEAPKADWGGQFGNSVQPVHDDVDRLENQLASPGRGEFGAHGPGGTQGGYGNQYRADDVYGGQLGGQPVDTGGYQGGRPENNTGTDEYNPQGSTFGHATATPTAGTTVDPHYRNDNASPTAPDSGFSEDYGHSSLVGGATNGHEAGNGRERNQSADYDYIPSQNDKRDEQQGTTYNPQPTVHGRTGELNGANEPGPNREPATPTGSDSRTGYTRPDGEASYQGNSAEGIGSKGGSYNDPNDSSNPAAAAGGEVQQQYSRDAQNDAPVPPHDNNSDYGTMPRRNAGRDNDADRS</sequence>
<feature type="compositionally biased region" description="Low complexity" evidence="1">
    <location>
        <begin position="166"/>
        <end position="175"/>
    </location>
</feature>
<proteinExistence type="predicted"/>
<organism evidence="2 3">
    <name type="scientific">Hymenobacter metallicola</name>
    <dbReference type="NCBI Taxonomy" id="2563114"/>
    <lineage>
        <taxon>Bacteria</taxon>
        <taxon>Pseudomonadati</taxon>
        <taxon>Bacteroidota</taxon>
        <taxon>Cytophagia</taxon>
        <taxon>Cytophagales</taxon>
        <taxon>Hymenobacteraceae</taxon>
        <taxon>Hymenobacter</taxon>
    </lineage>
</organism>
<name>A0A4Z0Q0H0_9BACT</name>
<dbReference type="EMBL" id="SRMB01000004">
    <property type="protein sequence ID" value="TGE23457.1"/>
    <property type="molecule type" value="Genomic_DNA"/>
</dbReference>
<feature type="compositionally biased region" description="Basic and acidic residues" evidence="1">
    <location>
        <begin position="352"/>
        <end position="361"/>
    </location>
</feature>
<evidence type="ECO:0000313" key="3">
    <source>
        <dbReference type="Proteomes" id="UP000298471"/>
    </source>
</evidence>
<feature type="compositionally biased region" description="Polar residues" evidence="1">
    <location>
        <begin position="1"/>
        <end position="10"/>
    </location>
</feature>
<feature type="compositionally biased region" description="Polar residues" evidence="1">
    <location>
        <begin position="148"/>
        <end position="164"/>
    </location>
</feature>
<feature type="compositionally biased region" description="Polar residues" evidence="1">
    <location>
        <begin position="18"/>
        <end position="28"/>
    </location>
</feature>
<accession>A0A4Z0Q0H0</accession>
<keyword evidence="3" id="KW-1185">Reference proteome</keyword>
<feature type="region of interest" description="Disordered" evidence="1">
    <location>
        <begin position="1"/>
        <end position="361"/>
    </location>
</feature>